<dbReference type="OrthoDB" id="410551at2759"/>
<gene>
    <name evidence="2" type="ORF">C1SCF055_LOCUS33074</name>
</gene>
<dbReference type="AlphaFoldDB" id="A0A9P1DBD2"/>
<dbReference type="EMBL" id="CAMXCT030004069">
    <property type="protein sequence ID" value="CAL4794836.1"/>
    <property type="molecule type" value="Genomic_DNA"/>
</dbReference>
<reference evidence="3 4" key="2">
    <citation type="submission" date="2024-05" db="EMBL/GenBank/DDBJ databases">
        <authorList>
            <person name="Chen Y."/>
            <person name="Shah S."/>
            <person name="Dougan E. K."/>
            <person name="Thang M."/>
            <person name="Chan C."/>
        </authorList>
    </citation>
    <scope>NUCLEOTIDE SEQUENCE [LARGE SCALE GENOMIC DNA]</scope>
</reference>
<feature type="coiled-coil region" evidence="1">
    <location>
        <begin position="190"/>
        <end position="266"/>
    </location>
</feature>
<dbReference type="Proteomes" id="UP001152797">
    <property type="component" value="Unassembled WGS sequence"/>
</dbReference>
<keyword evidence="4" id="KW-1185">Reference proteome</keyword>
<evidence type="ECO:0000313" key="4">
    <source>
        <dbReference type="Proteomes" id="UP001152797"/>
    </source>
</evidence>
<organism evidence="2">
    <name type="scientific">Cladocopium goreaui</name>
    <dbReference type="NCBI Taxonomy" id="2562237"/>
    <lineage>
        <taxon>Eukaryota</taxon>
        <taxon>Sar</taxon>
        <taxon>Alveolata</taxon>
        <taxon>Dinophyceae</taxon>
        <taxon>Suessiales</taxon>
        <taxon>Symbiodiniaceae</taxon>
        <taxon>Cladocopium</taxon>
    </lineage>
</organism>
<proteinExistence type="predicted"/>
<reference evidence="2" key="1">
    <citation type="submission" date="2022-10" db="EMBL/GenBank/DDBJ databases">
        <authorList>
            <person name="Chen Y."/>
            <person name="Dougan E. K."/>
            <person name="Chan C."/>
            <person name="Rhodes N."/>
            <person name="Thang M."/>
        </authorList>
    </citation>
    <scope>NUCLEOTIDE SEQUENCE</scope>
</reference>
<evidence type="ECO:0000313" key="3">
    <source>
        <dbReference type="EMBL" id="CAL4794836.1"/>
    </source>
</evidence>
<keyword evidence="1" id="KW-0175">Coiled coil</keyword>
<comment type="caution">
    <text evidence="2">The sequence shown here is derived from an EMBL/GenBank/DDBJ whole genome shotgun (WGS) entry which is preliminary data.</text>
</comment>
<name>A0A9P1DBD2_9DINO</name>
<sequence>MAKAVQAGPNVKLIQPRLSHSTEVLANEFRIFEEDNFKSNEKKAEQIGSAGDAIRELQKQIGKQELHGSTMEDGLEVIKQEVNSCAKEAGLKKLERRIMDMQEESARLQEFVHEKFFQIQDQERREMMAAFAARWDPYNRTRLLRKTMDGWVEFLRRQNKSREALARVKQIYAKTHVTARLRSWWYLMQRDHTDTQFKRLSENLETAEAKLEGTRGAVIRHEKATAEQARNLQYRLLAVEKGLETAEKEKATKHEVQESLDEIDRRLSEELSLDPVRRDLAEMKLHLKKLQEDKLDAAVADADREKVHDFCADFRSWLHRHDESLKRKAEISENDTKADARTIEQVLVLLAKQADQLASMVAYDFEQLRQALTRFLEISPDFRKASLGVGFEPHEQCVACRALPRKCVSDGATGADGAVYKLTMETTISAVEETQKVLTDRLKYPLSLASNSFVGCTSPPSNLPQDTDAVSDVQPLPLLRQMALAEAGWLAGKDSMLREFQLSCCGD</sequence>
<dbReference type="EMBL" id="CAMXCT020004069">
    <property type="protein sequence ID" value="CAL1160899.1"/>
    <property type="molecule type" value="Genomic_DNA"/>
</dbReference>
<protein>
    <submittedName>
        <fullName evidence="3">E3 ubiquitin-protein ligase HERC1</fullName>
    </submittedName>
</protein>
<evidence type="ECO:0000256" key="1">
    <source>
        <dbReference type="SAM" id="Coils"/>
    </source>
</evidence>
<accession>A0A9P1DBD2</accession>
<evidence type="ECO:0000313" key="2">
    <source>
        <dbReference type="EMBL" id="CAI4007524.1"/>
    </source>
</evidence>
<dbReference type="EMBL" id="CAMXCT010004069">
    <property type="protein sequence ID" value="CAI4007524.1"/>
    <property type="molecule type" value="Genomic_DNA"/>
</dbReference>